<dbReference type="OrthoDB" id="5988811at2759"/>
<evidence type="ECO:0000313" key="9">
    <source>
        <dbReference type="Proteomes" id="UP000835206"/>
    </source>
</evidence>
<keyword evidence="3" id="KW-0809">Transit peptide</keyword>
<evidence type="ECO:0000256" key="7">
    <source>
        <dbReference type="ARBA" id="ARBA00035138"/>
    </source>
</evidence>
<dbReference type="PANTHER" id="PTHR21035:SF2">
    <property type="entry name" value="SMALL RIBOSOMAL SUBUNIT PROTEIN MS26"/>
    <property type="match status" value="1"/>
</dbReference>
<keyword evidence="5" id="KW-0496">Mitochondrion</keyword>
<dbReference type="GeneID" id="100648342"/>
<evidence type="ECO:0000256" key="8">
    <source>
        <dbReference type="ARBA" id="ARBA00035344"/>
    </source>
</evidence>
<dbReference type="Pfam" id="PF14943">
    <property type="entry name" value="MRP-S26"/>
    <property type="match status" value="1"/>
</dbReference>
<dbReference type="InterPro" id="IPR026140">
    <property type="entry name" value="Ribosomal_mS26"/>
</dbReference>
<evidence type="ECO:0000256" key="2">
    <source>
        <dbReference type="ARBA" id="ARBA00009672"/>
    </source>
</evidence>
<dbReference type="PANTHER" id="PTHR21035">
    <property type="entry name" value="28S RIBOSOMAL PROTEIN S26, MITOCHONDRIAL"/>
    <property type="match status" value="1"/>
</dbReference>
<dbReference type="RefSeq" id="XP_003401119.1">
    <property type="nucleotide sequence ID" value="XM_003401071.4"/>
</dbReference>
<reference evidence="10 11" key="1">
    <citation type="submission" date="2025-04" db="UniProtKB">
        <authorList>
            <consortium name="RefSeq"/>
        </authorList>
    </citation>
    <scope>IDENTIFICATION</scope>
</reference>
<proteinExistence type="inferred from homology"/>
<dbReference type="CTD" id="64949"/>
<evidence type="ECO:0000256" key="3">
    <source>
        <dbReference type="ARBA" id="ARBA00022946"/>
    </source>
</evidence>
<dbReference type="RefSeq" id="XP_012172248.1">
    <property type="nucleotide sequence ID" value="XM_012316858.2"/>
</dbReference>
<protein>
    <recommendedName>
        <fullName evidence="7">Small ribosomal subunit protein mS26</fullName>
    </recommendedName>
    <alternativeName>
        <fullName evidence="8">28S ribosomal protein S26, mitochondrial</fullName>
    </alternativeName>
</protein>
<name>A0A9B0C2G0_BOMTE</name>
<evidence type="ECO:0000313" key="11">
    <source>
        <dbReference type="RefSeq" id="XP_012172248.1"/>
    </source>
</evidence>
<keyword evidence="4 10" id="KW-0689">Ribosomal protein</keyword>
<keyword evidence="6" id="KW-0687">Ribonucleoprotein</keyword>
<dbReference type="Proteomes" id="UP000835206">
    <property type="component" value="Chromosome 15"/>
</dbReference>
<accession>A0A9B0C2G0</accession>
<keyword evidence="9" id="KW-1185">Reference proteome</keyword>
<dbReference type="AlphaFoldDB" id="A0A9B0C2G0"/>
<evidence type="ECO:0000256" key="1">
    <source>
        <dbReference type="ARBA" id="ARBA00004173"/>
    </source>
</evidence>
<evidence type="ECO:0000256" key="4">
    <source>
        <dbReference type="ARBA" id="ARBA00022980"/>
    </source>
</evidence>
<evidence type="ECO:0000313" key="10">
    <source>
        <dbReference type="RefSeq" id="XP_003401119.1"/>
    </source>
</evidence>
<dbReference type="GO" id="GO:0005763">
    <property type="term" value="C:mitochondrial small ribosomal subunit"/>
    <property type="evidence" value="ECO:0007669"/>
    <property type="project" value="InterPro"/>
</dbReference>
<dbReference type="KEGG" id="bter:100648342"/>
<sequence length="212" mass="25006">MIRPSVALSINTLTVRNLNAYDHIISNGPHIQCVRWKRKPIWLPTAKSKLFRIPNRPVIPIEEYNELKRLHNNYKTLMKSVMSFFIEKQKEVQLSLDTNIVQTNMQQDFEICCSINDEWNKEVAMMREERLARETKARQEKIAKRLQAKEERDLKLQLKIDEEIKKAKEEAQTFITSKNIDEAILDALENITDHNIAIDRNGNFYKGEPRRT</sequence>
<evidence type="ECO:0000256" key="6">
    <source>
        <dbReference type="ARBA" id="ARBA00023274"/>
    </source>
</evidence>
<comment type="subcellular location">
    <subcellularLocation>
        <location evidence="1">Mitochondrion</location>
    </subcellularLocation>
</comment>
<organism evidence="9 10">
    <name type="scientific">Bombus terrestris</name>
    <name type="common">Buff-tailed bumblebee</name>
    <name type="synonym">Apis terrestris</name>
    <dbReference type="NCBI Taxonomy" id="30195"/>
    <lineage>
        <taxon>Eukaryota</taxon>
        <taxon>Metazoa</taxon>
        <taxon>Ecdysozoa</taxon>
        <taxon>Arthropoda</taxon>
        <taxon>Hexapoda</taxon>
        <taxon>Insecta</taxon>
        <taxon>Pterygota</taxon>
        <taxon>Neoptera</taxon>
        <taxon>Endopterygota</taxon>
        <taxon>Hymenoptera</taxon>
        <taxon>Apocrita</taxon>
        <taxon>Aculeata</taxon>
        <taxon>Apoidea</taxon>
        <taxon>Anthophila</taxon>
        <taxon>Apidae</taxon>
        <taxon>Bombus</taxon>
        <taxon>Bombus</taxon>
    </lineage>
</organism>
<comment type="similarity">
    <text evidence="2">Belongs to the mitochondrion-specific ribosomal protein mS26 family.</text>
</comment>
<gene>
    <name evidence="10 11" type="primary">LOC100648342</name>
</gene>
<evidence type="ECO:0000256" key="5">
    <source>
        <dbReference type="ARBA" id="ARBA00023128"/>
    </source>
</evidence>